<feature type="transmembrane region" description="Helical" evidence="17">
    <location>
        <begin position="15"/>
        <end position="34"/>
    </location>
</feature>
<keyword evidence="5" id="KW-0808">Transferase</keyword>
<dbReference type="CDD" id="cd16922">
    <property type="entry name" value="HATPase_EvgS-ArcB-TorS-like"/>
    <property type="match status" value="1"/>
</dbReference>
<dbReference type="PROSITE" id="PS50110">
    <property type="entry name" value="RESPONSE_REGULATORY"/>
    <property type="match status" value="1"/>
</dbReference>
<dbReference type="AlphaFoldDB" id="A0A1R1I8V8"/>
<sequence length="791" mass="86640">MAERKTGAPPSLRQVSTVVLAVLLIILSAAGFLLTRQMLDLQALAETHRQQAASSLSEKVRAVTNIERLILLGDQLSSAPGRDSWQAAGRAFQALTYHPSLQELDGREAVIRTGFSVAEELLALRESNATESAIMDLWESQREQLTRIAEETSGGMIAHTTQLADTAARSARQMLLLALAFSVLLLLSLVALLRILKVQLIDPLLAVSRQLAAMRSGAGTPHKLPSARNLEVSEVFNALQALQDTQAALKDSEERQRLALAGANQGLFDLDMLSGRVRVSPEYAEMLGYPPEEFAELNFARWETLLHPDDLPATLRNYEDYVAGRIPEYQIEFRMRTHDGRWKWLLSKASIQSRDTTGKPIRMLGTHTDISALKAAEAEIRALNGELEARVAQRTAELENAKRQAELATLAKSAFLANMSHEIRTPLNAIAGMAHLIRRAGLEPLQQQRLDKLEAAGQHLLEIINDVLDLSKIEAGKLQLEPRSFALPTLFENICSMLQARAELKQLPLRRELPTGIHWLVGDTTRLQQALLNYAVNALKFTETGSITLRALVVNECEDSLLLRFEVTDSGIGIAPEALGRLFSAFEQADNSTTRKYGGTGLGLAITRKIAEAMDGEAGAISTPGQGSTFWFTAWLKKGDPQRLLDRASVDSMEAELMRLATGKRVLLAEDEPINREIAQMLLADAGLAADAAEDGRQALAMAAAQHYDLILMDIQMPNLDGLEATRQIRRLPGYASTPIIAMTANAFAEDKERCFAAGMDEFIAKPILPEAFYGQLLLSLSSSTATAVVP</sequence>
<dbReference type="InterPro" id="IPR013655">
    <property type="entry name" value="PAS_fold_3"/>
</dbReference>
<evidence type="ECO:0000256" key="5">
    <source>
        <dbReference type="ARBA" id="ARBA00022679"/>
    </source>
</evidence>
<evidence type="ECO:0000256" key="6">
    <source>
        <dbReference type="ARBA" id="ARBA00022692"/>
    </source>
</evidence>
<dbReference type="PROSITE" id="PS50109">
    <property type="entry name" value="HIS_KIN"/>
    <property type="match status" value="1"/>
</dbReference>
<evidence type="ECO:0000256" key="3">
    <source>
        <dbReference type="ARBA" id="ARBA00012438"/>
    </source>
</evidence>
<dbReference type="PANTHER" id="PTHR45339">
    <property type="entry name" value="HYBRID SIGNAL TRANSDUCTION HISTIDINE KINASE J"/>
    <property type="match status" value="1"/>
</dbReference>
<evidence type="ECO:0000256" key="1">
    <source>
        <dbReference type="ARBA" id="ARBA00000085"/>
    </source>
</evidence>
<feature type="domain" description="Histidine kinase" evidence="18">
    <location>
        <begin position="418"/>
        <end position="638"/>
    </location>
</feature>
<dbReference type="Pfam" id="PF02518">
    <property type="entry name" value="HATPase_c"/>
    <property type="match status" value="1"/>
</dbReference>
<dbReference type="SMART" id="SM00091">
    <property type="entry name" value="PAS"/>
    <property type="match status" value="1"/>
</dbReference>
<name>A0A1R1I8V8_9RHOO</name>
<dbReference type="PANTHER" id="PTHR45339:SF3">
    <property type="entry name" value="HISTIDINE KINASE"/>
    <property type="match status" value="1"/>
</dbReference>
<comment type="catalytic activity">
    <reaction evidence="1">
        <text>ATP + protein L-histidine = ADP + protein N-phospho-L-histidine.</text>
        <dbReference type="EC" id="2.7.13.3"/>
    </reaction>
</comment>
<dbReference type="SUPFAM" id="SSF55874">
    <property type="entry name" value="ATPase domain of HSP90 chaperone/DNA topoisomerase II/histidine kinase"/>
    <property type="match status" value="1"/>
</dbReference>
<dbReference type="InterPro" id="IPR001610">
    <property type="entry name" value="PAC"/>
</dbReference>
<gene>
    <name evidence="22" type="ORF">BJN45_08605</name>
</gene>
<dbReference type="OrthoDB" id="5290456at2"/>
<dbReference type="Pfam" id="PF08447">
    <property type="entry name" value="PAS_3"/>
    <property type="match status" value="1"/>
</dbReference>
<dbReference type="InterPro" id="IPR001789">
    <property type="entry name" value="Sig_transdc_resp-reg_receiver"/>
</dbReference>
<dbReference type="InterPro" id="IPR000014">
    <property type="entry name" value="PAS"/>
</dbReference>
<evidence type="ECO:0000313" key="23">
    <source>
        <dbReference type="Proteomes" id="UP000187526"/>
    </source>
</evidence>
<feature type="transmembrane region" description="Helical" evidence="17">
    <location>
        <begin position="175"/>
        <end position="196"/>
    </location>
</feature>
<keyword evidence="23" id="KW-1185">Reference proteome</keyword>
<dbReference type="FunFam" id="3.30.565.10:FF:000010">
    <property type="entry name" value="Sensor histidine kinase RcsC"/>
    <property type="match status" value="1"/>
</dbReference>
<feature type="domain" description="PAC" evidence="21">
    <location>
        <begin position="329"/>
        <end position="382"/>
    </location>
</feature>
<dbReference type="InterPro" id="IPR035965">
    <property type="entry name" value="PAS-like_dom_sf"/>
</dbReference>
<dbReference type="STRING" id="418702.BJN45_08605"/>
<dbReference type="PRINTS" id="PR00344">
    <property type="entry name" value="BCTRLSENSOR"/>
</dbReference>
<keyword evidence="12 17" id="KW-0472">Membrane</keyword>
<dbReference type="FunFam" id="1.10.287.130:FF:000004">
    <property type="entry name" value="Ethylene receptor 1"/>
    <property type="match status" value="1"/>
</dbReference>
<dbReference type="SUPFAM" id="SSF55785">
    <property type="entry name" value="PYP-like sensor domain (PAS domain)"/>
    <property type="match status" value="1"/>
</dbReference>
<evidence type="ECO:0000256" key="8">
    <source>
        <dbReference type="ARBA" id="ARBA00022777"/>
    </source>
</evidence>
<feature type="modified residue" description="4-aspartylphosphate" evidence="15">
    <location>
        <position position="714"/>
    </location>
</feature>
<dbReference type="CDD" id="cd00082">
    <property type="entry name" value="HisKA"/>
    <property type="match status" value="1"/>
</dbReference>
<dbReference type="SMART" id="SM00388">
    <property type="entry name" value="HisKA"/>
    <property type="match status" value="1"/>
</dbReference>
<keyword evidence="9" id="KW-0067">ATP-binding</keyword>
<keyword evidence="11" id="KW-0902">Two-component regulatory system</keyword>
<dbReference type="Proteomes" id="UP000187526">
    <property type="component" value="Unassembled WGS sequence"/>
</dbReference>
<dbReference type="Gene3D" id="3.40.50.2300">
    <property type="match status" value="1"/>
</dbReference>
<dbReference type="Gene3D" id="3.30.565.10">
    <property type="entry name" value="Histidine kinase-like ATPase, C-terminal domain"/>
    <property type="match status" value="1"/>
</dbReference>
<evidence type="ECO:0000256" key="9">
    <source>
        <dbReference type="ARBA" id="ARBA00022840"/>
    </source>
</evidence>
<dbReference type="Pfam" id="PF00512">
    <property type="entry name" value="HisKA"/>
    <property type="match status" value="1"/>
</dbReference>
<dbReference type="EMBL" id="MTHD01000002">
    <property type="protein sequence ID" value="OMG55191.1"/>
    <property type="molecule type" value="Genomic_DNA"/>
</dbReference>
<protein>
    <recommendedName>
        <fullName evidence="14">Virulence sensor protein BvgS</fullName>
        <ecNumber evidence="3">2.7.13.3</ecNumber>
    </recommendedName>
</protein>
<evidence type="ECO:0000256" key="16">
    <source>
        <dbReference type="SAM" id="Coils"/>
    </source>
</evidence>
<accession>A0A1R1I8V8</accession>
<evidence type="ECO:0000256" key="12">
    <source>
        <dbReference type="ARBA" id="ARBA00023136"/>
    </source>
</evidence>
<dbReference type="SMART" id="SM00387">
    <property type="entry name" value="HATPase_c"/>
    <property type="match status" value="1"/>
</dbReference>
<dbReference type="InterPro" id="IPR036097">
    <property type="entry name" value="HisK_dim/P_sf"/>
</dbReference>
<dbReference type="GO" id="GO:0000155">
    <property type="term" value="F:phosphorelay sensor kinase activity"/>
    <property type="evidence" value="ECO:0007669"/>
    <property type="project" value="InterPro"/>
</dbReference>
<dbReference type="PROSITE" id="PS50112">
    <property type="entry name" value="PAS"/>
    <property type="match status" value="1"/>
</dbReference>
<dbReference type="GO" id="GO:0016020">
    <property type="term" value="C:membrane"/>
    <property type="evidence" value="ECO:0007669"/>
    <property type="project" value="UniProtKB-SubCell"/>
</dbReference>
<organism evidence="22 23">
    <name type="scientific">Azonexus hydrophilus</name>
    <dbReference type="NCBI Taxonomy" id="418702"/>
    <lineage>
        <taxon>Bacteria</taxon>
        <taxon>Pseudomonadati</taxon>
        <taxon>Pseudomonadota</taxon>
        <taxon>Betaproteobacteria</taxon>
        <taxon>Rhodocyclales</taxon>
        <taxon>Azonexaceae</taxon>
        <taxon>Azonexus</taxon>
    </lineage>
</organism>
<dbReference type="InterPro" id="IPR003594">
    <property type="entry name" value="HATPase_dom"/>
</dbReference>
<keyword evidence="16" id="KW-0175">Coiled coil</keyword>
<feature type="coiled-coil region" evidence="16">
    <location>
        <begin position="373"/>
        <end position="404"/>
    </location>
</feature>
<dbReference type="InterPro" id="IPR005467">
    <property type="entry name" value="His_kinase_dom"/>
</dbReference>
<dbReference type="Gene3D" id="1.10.287.130">
    <property type="match status" value="1"/>
</dbReference>
<dbReference type="InterPro" id="IPR000700">
    <property type="entry name" value="PAS-assoc_C"/>
</dbReference>
<reference evidence="22 23" key="1">
    <citation type="submission" date="2016-10" db="EMBL/GenBank/DDBJ databases">
        <title>Alkaliphiles isolated from bioreactors.</title>
        <authorList>
            <person name="Salah Z."/>
            <person name="Rout S.P."/>
            <person name="Humphreys P.N."/>
        </authorList>
    </citation>
    <scope>NUCLEOTIDE SEQUENCE [LARGE SCALE GENOMIC DNA]</scope>
    <source>
        <strain evidence="22 23">ZS02</strain>
    </source>
</reference>
<dbReference type="NCBIfam" id="TIGR00229">
    <property type="entry name" value="sensory_box"/>
    <property type="match status" value="1"/>
</dbReference>
<evidence type="ECO:0000313" key="22">
    <source>
        <dbReference type="EMBL" id="OMG55191.1"/>
    </source>
</evidence>
<evidence type="ECO:0000256" key="2">
    <source>
        <dbReference type="ARBA" id="ARBA00004370"/>
    </source>
</evidence>
<evidence type="ECO:0000259" key="21">
    <source>
        <dbReference type="PROSITE" id="PS50113"/>
    </source>
</evidence>
<dbReference type="EC" id="2.7.13.3" evidence="3"/>
<evidence type="ECO:0000259" key="19">
    <source>
        <dbReference type="PROSITE" id="PS50110"/>
    </source>
</evidence>
<evidence type="ECO:0000259" key="18">
    <source>
        <dbReference type="PROSITE" id="PS50109"/>
    </source>
</evidence>
<keyword evidence="7" id="KW-0547">Nucleotide-binding</keyword>
<evidence type="ECO:0000256" key="17">
    <source>
        <dbReference type="SAM" id="Phobius"/>
    </source>
</evidence>
<proteinExistence type="predicted"/>
<evidence type="ECO:0000259" key="20">
    <source>
        <dbReference type="PROSITE" id="PS50112"/>
    </source>
</evidence>
<dbReference type="CDD" id="cd00130">
    <property type="entry name" value="PAS"/>
    <property type="match status" value="1"/>
</dbReference>
<dbReference type="RefSeq" id="WP_076094014.1">
    <property type="nucleotide sequence ID" value="NZ_MTHD01000002.1"/>
</dbReference>
<dbReference type="InterPro" id="IPR011006">
    <property type="entry name" value="CheY-like_superfamily"/>
</dbReference>
<dbReference type="InterPro" id="IPR004358">
    <property type="entry name" value="Sig_transdc_His_kin-like_C"/>
</dbReference>
<dbReference type="PROSITE" id="PS50113">
    <property type="entry name" value="PAC"/>
    <property type="match status" value="1"/>
</dbReference>
<evidence type="ECO:0000256" key="7">
    <source>
        <dbReference type="ARBA" id="ARBA00022741"/>
    </source>
</evidence>
<evidence type="ECO:0000256" key="4">
    <source>
        <dbReference type="ARBA" id="ARBA00022553"/>
    </source>
</evidence>
<evidence type="ECO:0000256" key="10">
    <source>
        <dbReference type="ARBA" id="ARBA00022989"/>
    </source>
</evidence>
<dbReference type="SMART" id="SM00086">
    <property type="entry name" value="PAC"/>
    <property type="match status" value="1"/>
</dbReference>
<evidence type="ECO:0000256" key="14">
    <source>
        <dbReference type="ARBA" id="ARBA00070152"/>
    </source>
</evidence>
<dbReference type="GO" id="GO:0005524">
    <property type="term" value="F:ATP binding"/>
    <property type="evidence" value="ECO:0007669"/>
    <property type="project" value="UniProtKB-KW"/>
</dbReference>
<feature type="domain" description="PAS" evidence="20">
    <location>
        <begin position="252"/>
        <end position="325"/>
    </location>
</feature>
<keyword evidence="6 17" id="KW-0812">Transmembrane</keyword>
<dbReference type="SMART" id="SM00448">
    <property type="entry name" value="REC"/>
    <property type="match status" value="1"/>
</dbReference>
<evidence type="ECO:0000256" key="13">
    <source>
        <dbReference type="ARBA" id="ARBA00058004"/>
    </source>
</evidence>
<evidence type="ECO:0000256" key="15">
    <source>
        <dbReference type="PROSITE-ProRule" id="PRU00169"/>
    </source>
</evidence>
<feature type="domain" description="Response regulatory" evidence="19">
    <location>
        <begin position="665"/>
        <end position="781"/>
    </location>
</feature>
<comment type="subcellular location">
    <subcellularLocation>
        <location evidence="2">Membrane</location>
    </subcellularLocation>
</comment>
<keyword evidence="4 15" id="KW-0597">Phosphoprotein</keyword>
<dbReference type="SUPFAM" id="SSF47384">
    <property type="entry name" value="Homodimeric domain of signal transducing histidine kinase"/>
    <property type="match status" value="1"/>
</dbReference>
<dbReference type="CDD" id="cd17546">
    <property type="entry name" value="REC_hyHK_CKI1_RcsC-like"/>
    <property type="match status" value="1"/>
</dbReference>
<dbReference type="Gene3D" id="3.30.450.20">
    <property type="entry name" value="PAS domain"/>
    <property type="match status" value="1"/>
</dbReference>
<dbReference type="InterPro" id="IPR036890">
    <property type="entry name" value="HATPase_C_sf"/>
</dbReference>
<dbReference type="InterPro" id="IPR003661">
    <property type="entry name" value="HisK_dim/P_dom"/>
</dbReference>
<keyword evidence="8" id="KW-0418">Kinase</keyword>
<keyword evidence="10 17" id="KW-1133">Transmembrane helix</keyword>
<comment type="function">
    <text evidence="13">Member of the two-component regulatory system BvgS/BvgA. Phosphorylates BvgA via a four-step phosphorelay in response to environmental signals.</text>
</comment>
<dbReference type="Pfam" id="PF00072">
    <property type="entry name" value="Response_reg"/>
    <property type="match status" value="1"/>
</dbReference>
<evidence type="ECO:0000256" key="11">
    <source>
        <dbReference type="ARBA" id="ARBA00023012"/>
    </source>
</evidence>
<dbReference type="SUPFAM" id="SSF52172">
    <property type="entry name" value="CheY-like"/>
    <property type="match status" value="1"/>
</dbReference>
<comment type="caution">
    <text evidence="22">The sequence shown here is derived from an EMBL/GenBank/DDBJ whole genome shotgun (WGS) entry which is preliminary data.</text>
</comment>